<name>F4QP31_9CAUL</name>
<dbReference type="OrthoDB" id="9816206at2"/>
<dbReference type="Proteomes" id="UP000006512">
    <property type="component" value="Unassembled WGS sequence"/>
</dbReference>
<reference evidence="4" key="1">
    <citation type="submission" date="2011-03" db="EMBL/GenBank/DDBJ databases">
        <title>Draft genome sequence of Brevundimonas diminuta.</title>
        <authorList>
            <person name="Brown P.J.B."/>
            <person name="Buechlein A."/>
            <person name="Hemmerich C."/>
            <person name="Brun Y.V."/>
        </authorList>
    </citation>
    <scope>NUCLEOTIDE SEQUENCE [LARGE SCALE GENOMIC DNA]</scope>
    <source>
        <strain evidence="4">C19</strain>
    </source>
</reference>
<feature type="region of interest" description="Disordered" evidence="1">
    <location>
        <begin position="282"/>
        <end position="302"/>
    </location>
</feature>
<dbReference type="HOGENOM" id="CLU_090973_0_0_5"/>
<protein>
    <submittedName>
        <fullName evidence="3">ORF6N domain protein</fullName>
    </submittedName>
</protein>
<sequence length="302" mass="33191">MTDAPDDDADIDTFAPDQAPVMLRGEPVLLAGMVASAFGVTTREVTQAIKRNPEKFQQSHAFELTPGEVEVLRSQGVISKSGRGGSRALPWGLTQKGIARLATIISSPQALAATDLIIDIFVEVHRQVARGSTEIAITRPSRLAGDPDQADAITRLQRRFMDAMDHLMDMVIDPQTQATIRDELGAARHGLLDHLKATLSAKGIENEKVQAETLLILEQVQDLRERRAADLRYRHLESDQLHLDNIGKRIDLLKQMMAMARDMEPNAIATLFDTFRDPSLPVPASAAEMPRLGHPTSTPTKD</sequence>
<accession>F4QP31</accession>
<evidence type="ECO:0000259" key="2">
    <source>
        <dbReference type="Pfam" id="PF10543"/>
    </source>
</evidence>
<evidence type="ECO:0000313" key="4">
    <source>
        <dbReference type="Proteomes" id="UP000006512"/>
    </source>
</evidence>
<dbReference type="Pfam" id="PF10543">
    <property type="entry name" value="ORF6N"/>
    <property type="match status" value="1"/>
</dbReference>
<gene>
    <name evidence="3" type="ORF">ABI_25020</name>
</gene>
<proteinExistence type="predicted"/>
<dbReference type="eggNOG" id="COG3646">
    <property type="taxonomic scope" value="Bacteria"/>
</dbReference>
<dbReference type="InterPro" id="IPR018873">
    <property type="entry name" value="KilA-N_DNA-bd_domain"/>
</dbReference>
<evidence type="ECO:0000313" key="3">
    <source>
        <dbReference type="EMBL" id="EGF91089.1"/>
    </source>
</evidence>
<dbReference type="RefSeq" id="WP_006273275.1">
    <property type="nucleotide sequence ID" value="NZ_GL883078.1"/>
</dbReference>
<dbReference type="AlphaFoldDB" id="F4QP31"/>
<dbReference type="EMBL" id="GL883078">
    <property type="protein sequence ID" value="EGF91089.1"/>
    <property type="molecule type" value="Genomic_DNA"/>
</dbReference>
<evidence type="ECO:0000256" key="1">
    <source>
        <dbReference type="SAM" id="MobiDB-lite"/>
    </source>
</evidence>
<dbReference type="STRING" id="715226.ABI_25020"/>
<organism evidence="3 4">
    <name type="scientific">Asticcacaulis biprosthecium C19</name>
    <dbReference type="NCBI Taxonomy" id="715226"/>
    <lineage>
        <taxon>Bacteria</taxon>
        <taxon>Pseudomonadati</taxon>
        <taxon>Pseudomonadota</taxon>
        <taxon>Alphaproteobacteria</taxon>
        <taxon>Caulobacterales</taxon>
        <taxon>Caulobacteraceae</taxon>
        <taxon>Asticcacaulis</taxon>
    </lineage>
</organism>
<feature type="domain" description="KilA-N DNA-binding" evidence="2">
    <location>
        <begin position="20"/>
        <end position="104"/>
    </location>
</feature>
<keyword evidence="4" id="KW-1185">Reference proteome</keyword>